<protein>
    <submittedName>
        <fullName evidence="4">Nucleotide-binding universal stress UspA family protein</fullName>
    </submittedName>
</protein>
<feature type="domain" description="UspA" evidence="3">
    <location>
        <begin position="178"/>
        <end position="315"/>
    </location>
</feature>
<name>A0A543AGL6_9MICC</name>
<dbReference type="InterPro" id="IPR006016">
    <property type="entry name" value="UspA"/>
</dbReference>
<proteinExistence type="inferred from homology"/>
<dbReference type="Gene3D" id="3.40.50.620">
    <property type="entry name" value="HUPs"/>
    <property type="match status" value="2"/>
</dbReference>
<sequence length="338" mass="35696">MTEQFHDPANKVNADTELPVNPTKKKHGVVVGVDGSKRSLAAAVWALREAKRISAPLTMVSAYTLPIFPSVAVDAATGGHEDSALAQSCRQILEATKAELGDTEGVEIRCNVELGDPGTVLVDYSHDAELLVAGPRGRGGFLGLLVGSVSRGLPAHAKCPVVLVPRGAEASRASTDTPVVVASDGSEQGRVAMLRAAEETVRRSPSCRLKVITAMAPVSSAVEWLPSTVDERAMFDELRDKLNAGVEWLQSHFPDLNIEAEVIDGVPVDAVVAESESARLTVVGTRGLGGFTGALLGSTSQGIAAHARGPVMIVPYHDDPRLHDRPEFGPMINQDPQE</sequence>
<dbReference type="Proteomes" id="UP000319746">
    <property type="component" value="Unassembled WGS sequence"/>
</dbReference>
<dbReference type="InterPro" id="IPR006015">
    <property type="entry name" value="Universal_stress_UspA"/>
</dbReference>
<feature type="region of interest" description="Disordered" evidence="2">
    <location>
        <begin position="1"/>
        <end position="23"/>
    </location>
</feature>
<dbReference type="InterPro" id="IPR014729">
    <property type="entry name" value="Rossmann-like_a/b/a_fold"/>
</dbReference>
<comment type="caution">
    <text evidence="4">The sequence shown here is derived from an EMBL/GenBank/DDBJ whole genome shotgun (WGS) entry which is preliminary data.</text>
</comment>
<organism evidence="4 5">
    <name type="scientific">Enteractinococcus coprophilus</name>
    <dbReference type="NCBI Taxonomy" id="1027633"/>
    <lineage>
        <taxon>Bacteria</taxon>
        <taxon>Bacillati</taxon>
        <taxon>Actinomycetota</taxon>
        <taxon>Actinomycetes</taxon>
        <taxon>Micrococcales</taxon>
        <taxon>Micrococcaceae</taxon>
    </lineage>
</organism>
<dbReference type="EMBL" id="VFOU01000003">
    <property type="protein sequence ID" value="TQL71731.1"/>
    <property type="molecule type" value="Genomic_DNA"/>
</dbReference>
<feature type="domain" description="UspA" evidence="3">
    <location>
        <begin position="29"/>
        <end position="165"/>
    </location>
</feature>
<keyword evidence="5" id="KW-1185">Reference proteome</keyword>
<dbReference type="Pfam" id="PF00582">
    <property type="entry name" value="Usp"/>
    <property type="match status" value="2"/>
</dbReference>
<dbReference type="AlphaFoldDB" id="A0A543AGL6"/>
<evidence type="ECO:0000256" key="1">
    <source>
        <dbReference type="ARBA" id="ARBA00008791"/>
    </source>
</evidence>
<evidence type="ECO:0000256" key="2">
    <source>
        <dbReference type="SAM" id="MobiDB-lite"/>
    </source>
</evidence>
<reference evidence="4 5" key="1">
    <citation type="submission" date="2019-06" db="EMBL/GenBank/DDBJ databases">
        <title>Sequencing the genomes of 1000 actinobacteria strains.</title>
        <authorList>
            <person name="Klenk H.-P."/>
        </authorList>
    </citation>
    <scope>NUCLEOTIDE SEQUENCE [LARGE SCALE GENOMIC DNA]</scope>
    <source>
        <strain evidence="4 5">DSM 24083</strain>
    </source>
</reference>
<dbReference type="SUPFAM" id="SSF52402">
    <property type="entry name" value="Adenine nucleotide alpha hydrolases-like"/>
    <property type="match status" value="2"/>
</dbReference>
<dbReference type="RefSeq" id="WP_246057399.1">
    <property type="nucleotide sequence ID" value="NZ_BAABAN010000001.1"/>
</dbReference>
<comment type="similarity">
    <text evidence="1">Belongs to the universal stress protein A family.</text>
</comment>
<evidence type="ECO:0000259" key="3">
    <source>
        <dbReference type="Pfam" id="PF00582"/>
    </source>
</evidence>
<evidence type="ECO:0000313" key="5">
    <source>
        <dbReference type="Proteomes" id="UP000319746"/>
    </source>
</evidence>
<dbReference type="PANTHER" id="PTHR46553:SF3">
    <property type="entry name" value="ADENINE NUCLEOTIDE ALPHA HYDROLASES-LIKE SUPERFAMILY PROTEIN"/>
    <property type="match status" value="1"/>
</dbReference>
<evidence type="ECO:0000313" key="4">
    <source>
        <dbReference type="EMBL" id="TQL71731.1"/>
    </source>
</evidence>
<gene>
    <name evidence="4" type="ORF">FB556_2232</name>
</gene>
<accession>A0A543AGL6</accession>
<dbReference type="PANTHER" id="PTHR46553">
    <property type="entry name" value="ADENINE NUCLEOTIDE ALPHA HYDROLASES-LIKE SUPERFAMILY PROTEIN"/>
    <property type="match status" value="1"/>
</dbReference>
<dbReference type="PRINTS" id="PR01438">
    <property type="entry name" value="UNVRSLSTRESS"/>
</dbReference>